<accession>A0A7J7E170</accession>
<dbReference type="EMBL" id="JAAARO010000001">
    <property type="protein sequence ID" value="KAF5752271.1"/>
    <property type="molecule type" value="Genomic_DNA"/>
</dbReference>
<reference evidence="3 4" key="1">
    <citation type="journal article" date="2020" name="Nat. Commun.">
        <title>Genome of Tripterygium wilfordii and identification of cytochrome P450 involved in triptolide biosynthesis.</title>
        <authorList>
            <person name="Tu L."/>
            <person name="Su P."/>
            <person name="Zhang Z."/>
            <person name="Gao L."/>
            <person name="Wang J."/>
            <person name="Hu T."/>
            <person name="Zhou J."/>
            <person name="Zhang Y."/>
            <person name="Zhao Y."/>
            <person name="Liu Y."/>
            <person name="Song Y."/>
            <person name="Tong Y."/>
            <person name="Lu Y."/>
            <person name="Yang J."/>
            <person name="Xu C."/>
            <person name="Jia M."/>
            <person name="Peters R.J."/>
            <person name="Huang L."/>
            <person name="Gao W."/>
        </authorList>
    </citation>
    <scope>NUCLEOTIDE SEQUENCE [LARGE SCALE GENOMIC DNA]</scope>
    <source>
        <strain evidence="4">cv. XIE 37</strain>
        <tissue evidence="3">Leaf</tissue>
    </source>
</reference>
<dbReference type="GO" id="GO:0031047">
    <property type="term" value="P:regulatory ncRNA-mediated gene silencing"/>
    <property type="evidence" value="ECO:0007669"/>
    <property type="project" value="InterPro"/>
</dbReference>
<gene>
    <name evidence="3" type="ORF">HS088_TW01G00179</name>
</gene>
<proteinExistence type="predicted"/>
<dbReference type="InterPro" id="IPR005380">
    <property type="entry name" value="XS_domain"/>
</dbReference>
<organism evidence="3 4">
    <name type="scientific">Tripterygium wilfordii</name>
    <name type="common">Thunder God vine</name>
    <dbReference type="NCBI Taxonomy" id="458696"/>
    <lineage>
        <taxon>Eukaryota</taxon>
        <taxon>Viridiplantae</taxon>
        <taxon>Streptophyta</taxon>
        <taxon>Embryophyta</taxon>
        <taxon>Tracheophyta</taxon>
        <taxon>Spermatophyta</taxon>
        <taxon>Magnoliopsida</taxon>
        <taxon>eudicotyledons</taxon>
        <taxon>Gunneridae</taxon>
        <taxon>Pentapetalae</taxon>
        <taxon>rosids</taxon>
        <taxon>fabids</taxon>
        <taxon>Celastrales</taxon>
        <taxon>Celastraceae</taxon>
        <taxon>Tripterygium</taxon>
    </lineage>
</organism>
<dbReference type="Proteomes" id="UP000593562">
    <property type="component" value="Unassembled WGS sequence"/>
</dbReference>
<evidence type="ECO:0000313" key="3">
    <source>
        <dbReference type="EMBL" id="KAF5752271.1"/>
    </source>
</evidence>
<dbReference type="Gene3D" id="3.30.70.2890">
    <property type="entry name" value="XS domain"/>
    <property type="match status" value="1"/>
</dbReference>
<dbReference type="InterPro" id="IPR038588">
    <property type="entry name" value="XS_domain_sf"/>
</dbReference>
<dbReference type="FunCoup" id="A0A7J7E170">
    <property type="interactions" value="2163"/>
</dbReference>
<evidence type="ECO:0000256" key="1">
    <source>
        <dbReference type="SAM" id="MobiDB-lite"/>
    </source>
</evidence>
<dbReference type="Pfam" id="PF03468">
    <property type="entry name" value="XS"/>
    <property type="match status" value="1"/>
</dbReference>
<protein>
    <recommendedName>
        <fullName evidence="2">XS domain-containing protein</fullName>
    </recommendedName>
</protein>
<feature type="compositionally biased region" description="Low complexity" evidence="1">
    <location>
        <begin position="38"/>
        <end position="47"/>
    </location>
</feature>
<feature type="domain" description="XS" evidence="2">
    <location>
        <begin position="368"/>
        <end position="501"/>
    </location>
</feature>
<sequence length="523" mass="57753">MAGGSYPKSSYHRPPPPSSSFSHRKSRWESSSGAATTSKNNSSSSNKPPDPKSSDPKHNKPPSNPATPKPVATQSPAAHSQPVATGQGQHPHPPHVGPFPFPDLAVALRPPPPPSYGFHVLERRTIALADGSVRSYFALPPGYQDLPHPLPRPMLGVPEMGAYGRFPPNAPMSPGGLRDNRDSWNPMVGPGEGSSKRKYRAEEERPKQFFNPNGYPMGPGPDHFSAGTGSHFGRGRDEMRAPKYMRTEAEHGNVKTKHLEVDQAALKKAVLHFVKIINENVGQRRTYLEDGKQGRIQCVACGRLSKEFPDTHGLIMHAYNYNNANLLVDHLGLHKALCVLMGWNYSKPPDNSKEYQLLPVDEAAANKDDLVMWPPMVIIHNTITGKGKEGRMEGLGNKAMDSKIKDLGFGSGKSKSLYGRDGHLGVTLIKFTGDESGLKEALRFVEYFEKDNLGRKDWARLQPLTLGKDDEKNPKLVKVDERTGEKTRILYGYLATATDLDKVDFDTRKKVVIESQREIQTLK</sequence>
<dbReference type="PANTHER" id="PTHR46619">
    <property type="entry name" value="RNA RECOGNITION MOTIF XS DOMAIN PROTEIN-RELATED"/>
    <property type="match status" value="1"/>
</dbReference>
<comment type="caution">
    <text evidence="3">The sequence shown here is derived from an EMBL/GenBank/DDBJ whole genome shotgun (WGS) entry which is preliminary data.</text>
</comment>
<keyword evidence="4" id="KW-1185">Reference proteome</keyword>
<dbReference type="InParanoid" id="A0A7J7E170"/>
<evidence type="ECO:0000259" key="2">
    <source>
        <dbReference type="Pfam" id="PF03468"/>
    </source>
</evidence>
<dbReference type="AlphaFoldDB" id="A0A7J7E170"/>
<feature type="compositionally biased region" description="Polar residues" evidence="1">
    <location>
        <begin position="72"/>
        <end position="84"/>
    </location>
</feature>
<evidence type="ECO:0000313" key="4">
    <source>
        <dbReference type="Proteomes" id="UP000593562"/>
    </source>
</evidence>
<dbReference type="OrthoDB" id="1915348at2759"/>
<dbReference type="PANTHER" id="PTHR46619:SF3">
    <property type="entry name" value="RNA RECOGNITION MOTIF XS DOMAIN PROTEIN"/>
    <property type="match status" value="1"/>
</dbReference>
<feature type="region of interest" description="Disordered" evidence="1">
    <location>
        <begin position="1"/>
        <end position="105"/>
    </location>
</feature>
<name>A0A7J7E170_TRIWF</name>
<feature type="region of interest" description="Disordered" evidence="1">
    <location>
        <begin position="170"/>
        <end position="200"/>
    </location>
</feature>
<feature type="compositionally biased region" description="Basic and acidic residues" evidence="1">
    <location>
        <begin position="49"/>
        <end position="58"/>
    </location>
</feature>